<reference evidence="1" key="1">
    <citation type="submission" date="2022-08" db="EMBL/GenBank/DDBJ databases">
        <title>Molecular epidemiological analysis of five strains of VanD-type vancomycin-resistant Enterococcus faecalis.</title>
        <authorList>
            <person name="Mimura K."/>
            <person name="Hashimoto Y."/>
            <person name="Tomita H."/>
        </authorList>
    </citation>
    <scope>NUCLEOTIDE SEQUENCE</scope>
    <source>
        <strain evidence="1">SVR2332</strain>
    </source>
</reference>
<evidence type="ECO:0000313" key="1">
    <source>
        <dbReference type="EMBL" id="BDQ62080.1"/>
    </source>
</evidence>
<name>A0AC59HQY3_ENTFL</name>
<gene>
    <name evidence="1" type="ORF">EfsSVR2332_21580</name>
</gene>
<organism evidence="1 2">
    <name type="scientific">Enterococcus faecalis</name>
    <name type="common">Streptococcus faecalis</name>
    <dbReference type="NCBI Taxonomy" id="1351"/>
    <lineage>
        <taxon>Bacteria</taxon>
        <taxon>Bacillati</taxon>
        <taxon>Bacillota</taxon>
        <taxon>Bacilli</taxon>
        <taxon>Lactobacillales</taxon>
        <taxon>Enterococcaceae</taxon>
        <taxon>Enterococcus</taxon>
    </lineage>
</organism>
<evidence type="ECO:0000313" key="2">
    <source>
        <dbReference type="Proteomes" id="UP001317613"/>
    </source>
</evidence>
<sequence>MMFISPEEAYLNGMASREQFATLYKFILQQKEVNLRSQLSKVANYLNIQEKLLIFMIQVFFDLGFVTIESGVLNSIEKPDNRPLTESQVYQQRLKKIKTEEFLLYSDCQTIQQWLWNEEDK</sequence>
<proteinExistence type="predicted"/>
<dbReference type="Proteomes" id="UP001317613">
    <property type="component" value="Chromosome"/>
</dbReference>
<protein>
    <submittedName>
        <fullName evidence="1">Uncharacterized protein</fullName>
    </submittedName>
</protein>
<dbReference type="EMBL" id="AP026729">
    <property type="protein sequence ID" value="BDQ62080.1"/>
    <property type="molecule type" value="Genomic_DNA"/>
</dbReference>
<accession>A0AC59HQY3</accession>